<gene>
    <name evidence="7" type="ORF">HMPREF9233_00987</name>
</gene>
<dbReference type="EMBL" id="AGWL01000005">
    <property type="protein sequence ID" value="EKU95226.1"/>
    <property type="molecule type" value="Genomic_DNA"/>
</dbReference>
<dbReference type="PANTHER" id="PTHR46630:SF1">
    <property type="entry name" value="TETRATRICOPEPTIDE REPEAT PROTEIN 29"/>
    <property type="match status" value="1"/>
</dbReference>
<keyword evidence="2" id="KW-0963">Cytoplasm</keyword>
<accession>K9EH48</accession>
<dbReference type="Proteomes" id="UP000009888">
    <property type="component" value="Unassembled WGS sequence"/>
</dbReference>
<keyword evidence="3" id="KW-0677">Repeat</keyword>
<dbReference type="InterPro" id="IPR011990">
    <property type="entry name" value="TPR-like_helical_dom_sf"/>
</dbReference>
<keyword evidence="4" id="KW-0802">TPR repeat</keyword>
<dbReference type="STRING" id="202789.GCA_001457435_01133"/>
<dbReference type="HOGENOM" id="CLU_773005_0_0_11"/>
<dbReference type="GO" id="GO:0005737">
    <property type="term" value="C:cytoplasm"/>
    <property type="evidence" value="ECO:0007669"/>
    <property type="project" value="UniProtKB-SubCell"/>
</dbReference>
<keyword evidence="8" id="KW-1185">Reference proteome</keyword>
<evidence type="ECO:0000256" key="4">
    <source>
        <dbReference type="ARBA" id="ARBA00022803"/>
    </source>
</evidence>
<evidence type="ECO:0008006" key="9">
    <source>
        <dbReference type="Google" id="ProtNLM"/>
    </source>
</evidence>
<evidence type="ECO:0000256" key="5">
    <source>
        <dbReference type="ARBA" id="ARBA00038253"/>
    </source>
</evidence>
<reference evidence="7 8" key="1">
    <citation type="submission" date="2012-09" db="EMBL/GenBank/DDBJ databases">
        <title>The Genome Sequence of Actinobaculum massiliae ACS-171-V-COL2.</title>
        <authorList>
            <consortium name="The Broad Institute Genome Sequencing Platform"/>
            <person name="Earl A."/>
            <person name="Ward D."/>
            <person name="Feldgarden M."/>
            <person name="Gevers D."/>
            <person name="Saerens B."/>
            <person name="Vaneechoutte M."/>
            <person name="Walker B."/>
            <person name="Young S.K."/>
            <person name="Zeng Q."/>
            <person name="Gargeya S."/>
            <person name="Fitzgerald M."/>
            <person name="Haas B."/>
            <person name="Abouelleil A."/>
            <person name="Alvarado L."/>
            <person name="Arachchi H.M."/>
            <person name="Berlin A."/>
            <person name="Chapman S.B."/>
            <person name="Goldberg J."/>
            <person name="Griggs A."/>
            <person name="Gujja S."/>
            <person name="Hansen M."/>
            <person name="Howarth C."/>
            <person name="Imamovic A."/>
            <person name="Larimer J."/>
            <person name="McCowen C."/>
            <person name="Montmayeur A."/>
            <person name="Murphy C."/>
            <person name="Neiman D."/>
            <person name="Pearson M."/>
            <person name="Priest M."/>
            <person name="Roberts A."/>
            <person name="Saif S."/>
            <person name="Shea T."/>
            <person name="Sisk P."/>
            <person name="Sykes S."/>
            <person name="Wortman J."/>
            <person name="Nusbaum C."/>
            <person name="Birren B."/>
        </authorList>
    </citation>
    <scope>NUCLEOTIDE SEQUENCE [LARGE SCALE GENOMIC DNA]</scope>
    <source>
        <strain evidence="8">ACS-171-V-Col2</strain>
    </source>
</reference>
<proteinExistence type="inferred from homology"/>
<comment type="similarity">
    <text evidence="5">Belongs to the Rap family.</text>
</comment>
<dbReference type="InterPro" id="IPR051476">
    <property type="entry name" value="Bac_ResReg_Asp_Phosphatase"/>
</dbReference>
<evidence type="ECO:0000256" key="3">
    <source>
        <dbReference type="ARBA" id="ARBA00022737"/>
    </source>
</evidence>
<dbReference type="PANTHER" id="PTHR46630">
    <property type="entry name" value="TETRATRICOPEPTIDE REPEAT PROTEIN 29"/>
    <property type="match status" value="1"/>
</dbReference>
<dbReference type="Gene3D" id="1.25.40.10">
    <property type="entry name" value="Tetratricopeptide repeat domain"/>
    <property type="match status" value="1"/>
</dbReference>
<evidence type="ECO:0000256" key="2">
    <source>
        <dbReference type="ARBA" id="ARBA00022490"/>
    </source>
</evidence>
<feature type="region of interest" description="Disordered" evidence="6">
    <location>
        <begin position="53"/>
        <end position="95"/>
    </location>
</feature>
<name>K9EH48_9ACTO</name>
<dbReference type="RefSeq" id="WP_007001193.1">
    <property type="nucleotide sequence ID" value="NZ_JH992955.1"/>
</dbReference>
<dbReference type="PATRIC" id="fig|883066.3.peg.1029"/>
<comment type="caution">
    <text evidence="7">The sequence shown here is derived from an EMBL/GenBank/DDBJ whole genome shotgun (WGS) entry which is preliminary data.</text>
</comment>
<sequence>MSGQSEEARSSLARALSSARADIARGEYLFGIASYKRAVDLARGVDPMVAGSDLVGADPSEDPKVGETLADNGGPEASGGQWSESWAPGRENSDTTPSVLGQCLVELGEAYLAAGYALAAVSPLTEAAHIFSESKELVLHTRSLTALARACVDCGEISAALDTHQKAVNAEPRDARHRERQALHLTELGDHLRGRGKYADALLLYNQAGELSLLREDRLAGSLRIQAARGECLVELGMNDEAIETLEVFQRATGAQVQALPSSVRSRALRFLARAQRTCGQIKESVESLRQSARALDGCTDVEKFEVFSRLGDWLVEAGDLTSAQDSYTRAAAVYERRERAGSASTYLWFLRKRANVL</sequence>
<dbReference type="SUPFAM" id="SSF48452">
    <property type="entry name" value="TPR-like"/>
    <property type="match status" value="2"/>
</dbReference>
<comment type="subcellular location">
    <subcellularLocation>
        <location evidence="1">Cytoplasm</location>
    </subcellularLocation>
</comment>
<evidence type="ECO:0000256" key="6">
    <source>
        <dbReference type="SAM" id="MobiDB-lite"/>
    </source>
</evidence>
<organism evidence="7 8">
    <name type="scientific">Actinobaculum massiliense ACS-171-V-Col2</name>
    <dbReference type="NCBI Taxonomy" id="883066"/>
    <lineage>
        <taxon>Bacteria</taxon>
        <taxon>Bacillati</taxon>
        <taxon>Actinomycetota</taxon>
        <taxon>Actinomycetes</taxon>
        <taxon>Actinomycetales</taxon>
        <taxon>Actinomycetaceae</taxon>
        <taxon>Actinobaculum</taxon>
    </lineage>
</organism>
<evidence type="ECO:0000313" key="7">
    <source>
        <dbReference type="EMBL" id="EKU95226.1"/>
    </source>
</evidence>
<evidence type="ECO:0000256" key="1">
    <source>
        <dbReference type="ARBA" id="ARBA00004496"/>
    </source>
</evidence>
<dbReference type="AlphaFoldDB" id="K9EH48"/>
<evidence type="ECO:0000313" key="8">
    <source>
        <dbReference type="Proteomes" id="UP000009888"/>
    </source>
</evidence>
<protein>
    <recommendedName>
        <fullName evidence="9">MalT-like TPR region domain-containing protein</fullName>
    </recommendedName>
</protein>